<dbReference type="RefSeq" id="WP_073070242.1">
    <property type="nucleotide sequence ID" value="NZ_MPPI01000006.1"/>
</dbReference>
<proteinExistence type="predicted"/>
<comment type="caution">
    <text evidence="1">The sequence shown here is derived from an EMBL/GenBank/DDBJ whole genome shotgun (WGS) entry which is preliminary data.</text>
</comment>
<accession>A0A2T1DIM4</accession>
<dbReference type="AlphaFoldDB" id="A0A2T1DIM4"/>
<dbReference type="OrthoDB" id="574115at2"/>
<protein>
    <submittedName>
        <fullName evidence="1">Uncharacterized protein</fullName>
    </submittedName>
</protein>
<reference evidence="1 2" key="2">
    <citation type="submission" date="2018-03" db="EMBL/GenBank/DDBJ databases">
        <title>The ancient ancestry and fast evolution of plastids.</title>
        <authorList>
            <person name="Moore K.R."/>
            <person name="Magnabosco C."/>
            <person name="Momper L."/>
            <person name="Gold D.A."/>
            <person name="Bosak T."/>
            <person name="Fournier G.P."/>
        </authorList>
    </citation>
    <scope>NUCLEOTIDE SEQUENCE [LARGE SCALE GENOMIC DNA]</scope>
    <source>
        <strain evidence="1 2">ULC007</strain>
    </source>
</reference>
<name>A0A2T1DIM4_9CYAN</name>
<keyword evidence="2" id="KW-1185">Reference proteome</keyword>
<dbReference type="STRING" id="1920490.GCA_001895925_04116"/>
<gene>
    <name evidence="1" type="ORF">C7B65_07710</name>
</gene>
<evidence type="ECO:0000313" key="1">
    <source>
        <dbReference type="EMBL" id="PSB20323.1"/>
    </source>
</evidence>
<evidence type="ECO:0000313" key="2">
    <source>
        <dbReference type="Proteomes" id="UP000238634"/>
    </source>
</evidence>
<dbReference type="Proteomes" id="UP000238634">
    <property type="component" value="Unassembled WGS sequence"/>
</dbReference>
<dbReference type="EMBL" id="PVWG01000006">
    <property type="protein sequence ID" value="PSB20323.1"/>
    <property type="molecule type" value="Genomic_DNA"/>
</dbReference>
<sequence>MNLPPQLPQKVEKWSNLQGIKPEQFIMEAIAEKVNRLDRQVDEQNSDQPKTYYEGNVLVVDAELPPGFDLNAFIDELREERIQEQMFDEGSRVLLQQAGALADDESLAELRRVRPPSDTLEKTDYLLLHKGFECL</sequence>
<reference evidence="1 2" key="1">
    <citation type="submission" date="2018-02" db="EMBL/GenBank/DDBJ databases">
        <authorList>
            <person name="Cohen D.B."/>
            <person name="Kent A.D."/>
        </authorList>
    </citation>
    <scope>NUCLEOTIDE SEQUENCE [LARGE SCALE GENOMIC DNA]</scope>
    <source>
        <strain evidence="1 2">ULC007</strain>
    </source>
</reference>
<organism evidence="1 2">
    <name type="scientific">Phormidesmis priestleyi ULC007</name>
    <dbReference type="NCBI Taxonomy" id="1920490"/>
    <lineage>
        <taxon>Bacteria</taxon>
        <taxon>Bacillati</taxon>
        <taxon>Cyanobacteriota</taxon>
        <taxon>Cyanophyceae</taxon>
        <taxon>Leptolyngbyales</taxon>
        <taxon>Leptolyngbyaceae</taxon>
        <taxon>Phormidesmis</taxon>
    </lineage>
</organism>